<dbReference type="Gene3D" id="1.20.120.530">
    <property type="entry name" value="GntR ligand-binding domain-like"/>
    <property type="match status" value="1"/>
</dbReference>
<dbReference type="Pfam" id="PF00392">
    <property type="entry name" value="GntR"/>
    <property type="match status" value="1"/>
</dbReference>
<dbReference type="Gene3D" id="1.10.10.10">
    <property type="entry name" value="Winged helix-like DNA-binding domain superfamily/Winged helix DNA-binding domain"/>
    <property type="match status" value="1"/>
</dbReference>
<dbReference type="RefSeq" id="WP_207917156.1">
    <property type="nucleotide sequence ID" value="NZ_SMBH01000003.1"/>
</dbReference>
<dbReference type="PROSITE" id="PS50949">
    <property type="entry name" value="HTH_GNTR"/>
    <property type="match status" value="1"/>
</dbReference>
<sequence length="230" mass="25876">MNLPASKPPTADVLYERIETLIAEGHFKDGERLDEMRLARDFGVSRTPLREALRLLSATGLVELIPNRGAFVRQPDFTRLVEMFEVMAEVEAWCARLAAGRITKAQLLLLRQAASACEAALQAQDYKRYYVENATFHTMIYEASGNGFLAEEARNLHRRLKPFRQAQLSFGDRLSQSMIEHREVLLALEAGDAARADSVMRDHIRVQGSIYEEYRQSMNGARDSAGCPAS</sequence>
<accession>A0A4R3QAH4</accession>
<dbReference type="PRINTS" id="PR00035">
    <property type="entry name" value="HTHGNTR"/>
</dbReference>
<dbReference type="SMART" id="SM00895">
    <property type="entry name" value="FCD"/>
    <property type="match status" value="1"/>
</dbReference>
<protein>
    <submittedName>
        <fullName evidence="5">GntR family transcriptional regulator</fullName>
    </submittedName>
</protein>
<comment type="caution">
    <text evidence="5">The sequence shown here is derived from an EMBL/GenBank/DDBJ whole genome shotgun (WGS) entry which is preliminary data.</text>
</comment>
<dbReference type="SUPFAM" id="SSF46785">
    <property type="entry name" value="Winged helix' DNA-binding domain"/>
    <property type="match status" value="1"/>
</dbReference>
<evidence type="ECO:0000313" key="6">
    <source>
        <dbReference type="Proteomes" id="UP000294576"/>
    </source>
</evidence>
<dbReference type="SUPFAM" id="SSF48008">
    <property type="entry name" value="GntR ligand-binding domain-like"/>
    <property type="match status" value="1"/>
</dbReference>
<dbReference type="InterPro" id="IPR000524">
    <property type="entry name" value="Tscrpt_reg_HTH_GntR"/>
</dbReference>
<feature type="domain" description="HTH gntR-type" evidence="4">
    <location>
        <begin position="8"/>
        <end position="75"/>
    </location>
</feature>
<dbReference type="EMBL" id="SMBH01000003">
    <property type="protein sequence ID" value="TCU18483.1"/>
    <property type="molecule type" value="Genomic_DNA"/>
</dbReference>
<gene>
    <name evidence="5" type="ORF">EV132_103608</name>
</gene>
<evidence type="ECO:0000256" key="3">
    <source>
        <dbReference type="ARBA" id="ARBA00023163"/>
    </source>
</evidence>
<dbReference type="CDD" id="cd07377">
    <property type="entry name" value="WHTH_GntR"/>
    <property type="match status" value="1"/>
</dbReference>
<dbReference type="InterPro" id="IPR008920">
    <property type="entry name" value="TF_FadR/GntR_C"/>
</dbReference>
<dbReference type="PANTHER" id="PTHR43537:SF49">
    <property type="entry name" value="TRANSCRIPTIONAL REGULATORY PROTEIN"/>
    <property type="match status" value="1"/>
</dbReference>
<organism evidence="5 6">
    <name type="scientific">Rhizobium sullae</name>
    <name type="common">Rhizobium hedysari</name>
    <dbReference type="NCBI Taxonomy" id="50338"/>
    <lineage>
        <taxon>Bacteria</taxon>
        <taxon>Pseudomonadati</taxon>
        <taxon>Pseudomonadota</taxon>
        <taxon>Alphaproteobacteria</taxon>
        <taxon>Hyphomicrobiales</taxon>
        <taxon>Rhizobiaceae</taxon>
        <taxon>Rhizobium/Agrobacterium group</taxon>
        <taxon>Rhizobium</taxon>
    </lineage>
</organism>
<dbReference type="GO" id="GO:0003677">
    <property type="term" value="F:DNA binding"/>
    <property type="evidence" value="ECO:0007669"/>
    <property type="project" value="UniProtKB-KW"/>
</dbReference>
<evidence type="ECO:0000313" key="5">
    <source>
        <dbReference type="EMBL" id="TCU18483.1"/>
    </source>
</evidence>
<keyword evidence="1" id="KW-0805">Transcription regulation</keyword>
<dbReference type="InterPro" id="IPR036390">
    <property type="entry name" value="WH_DNA-bd_sf"/>
</dbReference>
<evidence type="ECO:0000256" key="2">
    <source>
        <dbReference type="ARBA" id="ARBA00023125"/>
    </source>
</evidence>
<dbReference type="SMART" id="SM00345">
    <property type="entry name" value="HTH_GNTR"/>
    <property type="match status" value="1"/>
</dbReference>
<keyword evidence="3" id="KW-0804">Transcription</keyword>
<dbReference type="GO" id="GO:0003700">
    <property type="term" value="F:DNA-binding transcription factor activity"/>
    <property type="evidence" value="ECO:0007669"/>
    <property type="project" value="InterPro"/>
</dbReference>
<keyword evidence="2" id="KW-0238">DNA-binding</keyword>
<evidence type="ECO:0000259" key="4">
    <source>
        <dbReference type="PROSITE" id="PS50949"/>
    </source>
</evidence>
<proteinExistence type="predicted"/>
<dbReference type="Pfam" id="PF07729">
    <property type="entry name" value="FCD"/>
    <property type="match status" value="1"/>
</dbReference>
<dbReference type="Proteomes" id="UP000294576">
    <property type="component" value="Unassembled WGS sequence"/>
</dbReference>
<dbReference type="InterPro" id="IPR011711">
    <property type="entry name" value="GntR_C"/>
</dbReference>
<dbReference type="PANTHER" id="PTHR43537">
    <property type="entry name" value="TRANSCRIPTIONAL REGULATOR, GNTR FAMILY"/>
    <property type="match status" value="1"/>
</dbReference>
<reference evidence="5 6" key="1">
    <citation type="submission" date="2019-03" db="EMBL/GenBank/DDBJ databases">
        <title>Genomic Encyclopedia of Type Strains, Phase IV (KMG-V): Genome sequencing to study the core and pangenomes of soil and plant-associated prokaryotes.</title>
        <authorList>
            <person name="Whitman W."/>
        </authorList>
    </citation>
    <scope>NUCLEOTIDE SEQUENCE [LARGE SCALE GENOMIC DNA]</scope>
    <source>
        <strain evidence="5 6">Hc14</strain>
    </source>
</reference>
<dbReference type="AlphaFoldDB" id="A0A4R3QAH4"/>
<name>A0A4R3QAH4_RHISU</name>
<dbReference type="InterPro" id="IPR036388">
    <property type="entry name" value="WH-like_DNA-bd_sf"/>
</dbReference>
<evidence type="ECO:0000256" key="1">
    <source>
        <dbReference type="ARBA" id="ARBA00023015"/>
    </source>
</evidence>